<dbReference type="Proteomes" id="UP000593567">
    <property type="component" value="Unassembled WGS sequence"/>
</dbReference>
<dbReference type="SUPFAM" id="SSF48403">
    <property type="entry name" value="Ankyrin repeat"/>
    <property type="match status" value="1"/>
</dbReference>
<dbReference type="EMBL" id="VXIV02003250">
    <property type="protein sequence ID" value="KAF6019211.1"/>
    <property type="molecule type" value="Genomic_DNA"/>
</dbReference>
<dbReference type="Pfam" id="PF12796">
    <property type="entry name" value="Ank_2"/>
    <property type="match status" value="1"/>
</dbReference>
<accession>A0A7J7J0K9</accession>
<feature type="region of interest" description="Disordered" evidence="1">
    <location>
        <begin position="448"/>
        <end position="480"/>
    </location>
</feature>
<organism evidence="2 3">
    <name type="scientific">Bugula neritina</name>
    <name type="common">Brown bryozoan</name>
    <name type="synonym">Sertularia neritina</name>
    <dbReference type="NCBI Taxonomy" id="10212"/>
    <lineage>
        <taxon>Eukaryota</taxon>
        <taxon>Metazoa</taxon>
        <taxon>Spiralia</taxon>
        <taxon>Lophotrochozoa</taxon>
        <taxon>Bryozoa</taxon>
        <taxon>Gymnolaemata</taxon>
        <taxon>Cheilostomatida</taxon>
        <taxon>Flustrina</taxon>
        <taxon>Buguloidea</taxon>
        <taxon>Bugulidae</taxon>
        <taxon>Bugula</taxon>
    </lineage>
</organism>
<evidence type="ECO:0000313" key="2">
    <source>
        <dbReference type="EMBL" id="KAF6019211.1"/>
    </source>
</evidence>
<evidence type="ECO:0000313" key="3">
    <source>
        <dbReference type="Proteomes" id="UP000593567"/>
    </source>
</evidence>
<feature type="region of interest" description="Disordered" evidence="1">
    <location>
        <begin position="556"/>
        <end position="586"/>
    </location>
</feature>
<keyword evidence="3" id="KW-1185">Reference proteome</keyword>
<proteinExistence type="predicted"/>
<dbReference type="SMART" id="SM00248">
    <property type="entry name" value="ANK"/>
    <property type="match status" value="3"/>
</dbReference>
<reference evidence="2" key="1">
    <citation type="submission" date="2020-06" db="EMBL/GenBank/DDBJ databases">
        <title>Draft genome of Bugula neritina, a colonial animal packing powerful symbionts and potential medicines.</title>
        <authorList>
            <person name="Rayko M."/>
        </authorList>
    </citation>
    <scope>NUCLEOTIDE SEQUENCE [LARGE SCALE GENOMIC DNA]</scope>
    <source>
        <strain evidence="2">Kwan_BN1</strain>
    </source>
</reference>
<feature type="compositionally biased region" description="Basic and acidic residues" evidence="1">
    <location>
        <begin position="456"/>
        <end position="466"/>
    </location>
</feature>
<feature type="compositionally biased region" description="Basic and acidic residues" evidence="1">
    <location>
        <begin position="556"/>
        <end position="573"/>
    </location>
</feature>
<feature type="region of interest" description="Disordered" evidence="1">
    <location>
        <begin position="335"/>
        <end position="394"/>
    </location>
</feature>
<feature type="compositionally biased region" description="Polar residues" evidence="1">
    <location>
        <begin position="192"/>
        <end position="203"/>
    </location>
</feature>
<feature type="compositionally biased region" description="Polar residues" evidence="1">
    <location>
        <begin position="467"/>
        <end position="480"/>
    </location>
</feature>
<dbReference type="OrthoDB" id="6021133at2759"/>
<comment type="caution">
    <text evidence="2">The sequence shown here is derived from an EMBL/GenBank/DDBJ whole genome shotgun (WGS) entry which is preliminary data.</text>
</comment>
<feature type="compositionally biased region" description="Basic and acidic residues" evidence="1">
    <location>
        <begin position="145"/>
        <end position="154"/>
    </location>
</feature>
<name>A0A7J7J0K9_BUGNE</name>
<feature type="compositionally biased region" description="Polar residues" evidence="1">
    <location>
        <begin position="341"/>
        <end position="357"/>
    </location>
</feature>
<feature type="region of interest" description="Disordered" evidence="1">
    <location>
        <begin position="135"/>
        <end position="204"/>
    </location>
</feature>
<sequence>MNLLHSAIASGSLSVVKYVYSKTKNTIHVGTTATGATVLHIATGLGFEDILHFLLTRISIYSLINYADINGWTAAHLAAMRNQPACLAILIGFNADVFAIRDKDSKSVYQILREKNTAEMKLTFPYIFSQLEAEDEPQRQSRYQSRYEKKKEKQNSTLSTTEDKKRTTSKKNGKHVVGRTLSDVINKETDSTKSNPLVKTDPTSLKKRRDHLPVVLDYTNLQEADDAITIYFHNGELNTVKVKTFVRQDDFPSKETQPENVLFQSEILKKPAEDGKTMTTTIEVHQELEVDNSKQASKQESVDSLSNVALQSEILQEPVEDDKNTMTTTIEVHQELEVDNSEQASKQESVDSISNSLAGFDLPDDTSASYESVNGDNPTPGSLRTESSTRASFSTQEILTEVQLQHEIENSSSSQLLPANFTNNKEDSSVIPKVENLLVVEPQLSAEQDGVSNISSHKETKSEDSLRSSPSLPQFSPPIASQSSLPDIIDLLDQKLEFPTHLDNDQVSSVPPELTLDKNTEGAENMQVMFDATEKIPQSPDTMEKEYLKFAENELKTDEEKHGNAADLDDRIPEIPNSDNGNAVSSEGLFSAGMCAYLV</sequence>
<feature type="compositionally biased region" description="Basic residues" evidence="1">
    <location>
        <begin position="167"/>
        <end position="177"/>
    </location>
</feature>
<dbReference type="AlphaFoldDB" id="A0A7J7J0K9"/>
<evidence type="ECO:0000256" key="1">
    <source>
        <dbReference type="SAM" id="MobiDB-lite"/>
    </source>
</evidence>
<dbReference type="InterPro" id="IPR002110">
    <property type="entry name" value="Ankyrin_rpt"/>
</dbReference>
<gene>
    <name evidence="2" type="ORF">EB796_022514</name>
</gene>
<dbReference type="InterPro" id="IPR036770">
    <property type="entry name" value="Ankyrin_rpt-contain_sf"/>
</dbReference>
<feature type="compositionally biased region" description="Polar residues" evidence="1">
    <location>
        <begin position="366"/>
        <end position="394"/>
    </location>
</feature>
<protein>
    <submittedName>
        <fullName evidence="2">Uncharacterized protein</fullName>
    </submittedName>
</protein>
<dbReference type="Gene3D" id="1.25.40.20">
    <property type="entry name" value="Ankyrin repeat-containing domain"/>
    <property type="match status" value="1"/>
</dbReference>